<feature type="domain" description="DUF6199" evidence="2">
    <location>
        <begin position="5"/>
        <end position="60"/>
    </location>
</feature>
<feature type="transmembrane region" description="Helical" evidence="1">
    <location>
        <begin position="44"/>
        <end position="65"/>
    </location>
</feature>
<dbReference type="Pfam" id="PF19701">
    <property type="entry name" value="DUF6199"/>
    <property type="match status" value="1"/>
</dbReference>
<gene>
    <name evidence="3" type="ORF">SAMN04489714_1053</name>
</gene>
<organism evidence="3 4">
    <name type="scientific">Schaalia radingae</name>
    <dbReference type="NCBI Taxonomy" id="131110"/>
    <lineage>
        <taxon>Bacteria</taxon>
        <taxon>Bacillati</taxon>
        <taxon>Actinomycetota</taxon>
        <taxon>Actinomycetes</taxon>
        <taxon>Actinomycetales</taxon>
        <taxon>Actinomycetaceae</taxon>
        <taxon>Schaalia</taxon>
    </lineage>
</organism>
<dbReference type="Proteomes" id="UP000198976">
    <property type="component" value="Chromosome I"/>
</dbReference>
<evidence type="ECO:0000256" key="1">
    <source>
        <dbReference type="SAM" id="Phobius"/>
    </source>
</evidence>
<keyword evidence="1" id="KW-0472">Membrane</keyword>
<evidence type="ECO:0000313" key="4">
    <source>
        <dbReference type="Proteomes" id="UP000198976"/>
    </source>
</evidence>
<dbReference type="RefSeq" id="WP_058236654.1">
    <property type="nucleotide sequence ID" value="NZ_LT629792.1"/>
</dbReference>
<dbReference type="EMBL" id="LT629792">
    <property type="protein sequence ID" value="SDT93745.1"/>
    <property type="molecule type" value="Genomic_DNA"/>
</dbReference>
<name>A0ABY0V7A9_9ACTO</name>
<sequence length="66" mass="7150">MLWFFVVLFGALGLLMVIRPQIIWKLLVRGTQASEQPAPSRALISQRIAGVGLILVAVYLGSTLVG</sequence>
<protein>
    <recommendedName>
        <fullName evidence="2">DUF6199 domain-containing protein</fullName>
    </recommendedName>
</protein>
<reference evidence="3 4" key="1">
    <citation type="submission" date="2016-10" db="EMBL/GenBank/DDBJ databases">
        <authorList>
            <person name="Varghese N."/>
            <person name="Submissions S."/>
        </authorList>
    </citation>
    <scope>NUCLEOTIDE SEQUENCE [LARGE SCALE GENOMIC DNA]</scope>
    <source>
        <strain evidence="3 4">DSM 9169</strain>
    </source>
</reference>
<evidence type="ECO:0000313" key="3">
    <source>
        <dbReference type="EMBL" id="SDT93745.1"/>
    </source>
</evidence>
<proteinExistence type="predicted"/>
<evidence type="ECO:0000259" key="2">
    <source>
        <dbReference type="Pfam" id="PF19701"/>
    </source>
</evidence>
<keyword evidence="4" id="KW-1185">Reference proteome</keyword>
<keyword evidence="1" id="KW-0812">Transmembrane</keyword>
<accession>A0ABY0V7A9</accession>
<dbReference type="InterPro" id="IPR045679">
    <property type="entry name" value="DUF6199"/>
</dbReference>
<keyword evidence="1" id="KW-1133">Transmembrane helix</keyword>